<gene>
    <name evidence="4" type="ORF">Tco_1007022</name>
</gene>
<accession>A0ABQ5FK74</accession>
<comment type="caution">
    <text evidence="4">The sequence shown here is derived from an EMBL/GenBank/DDBJ whole genome shotgun (WGS) entry which is preliminary data.</text>
</comment>
<dbReference type="PANTHER" id="PTHR10775">
    <property type="entry name" value="OS08G0208400 PROTEIN"/>
    <property type="match status" value="1"/>
</dbReference>
<feature type="region of interest" description="Disordered" evidence="1">
    <location>
        <begin position="1148"/>
        <end position="1174"/>
    </location>
</feature>
<evidence type="ECO:0000313" key="4">
    <source>
        <dbReference type="EMBL" id="GJT63489.1"/>
    </source>
</evidence>
<sequence>MDNDLGSTLATQNVDPKTHLYLLFLPHPPPTQPPHPPPQPPNPPPPPPHPPPQPPPQPPTRHHTRTRAHEPPPPPAAAATTSGSSNHRRQQQPPAAAVNRSQPQSTKVNSGQPQVHISRYGFDQHYTTWKYHGEPTLPLPPPVPHSPEHIDMDAFFEDISANNVPTPPTQTTGPQPAQTTGPNNEFEELLSRSTQKLYPGCDMTTLEFTTEISHIKALHKITDAGFNKILALLQKACSPSKGYNFPSSYYEIKKTYKKIGLGYESIHACINDCFLFWGSEDNLKMPNCPICKASRWKDPKKTKGKKVANKVVRYFPLTPRLQRMFNTKHIAKWMTWHATGQSKENGKMNHPCDGRAWKNFNMMKPEFSGDPRNVRLGLAVDGFNPFGMMSQNYSMWPVILTTYNTPPWMCMKETSLMLTMLIPGPRSPAKDIDVYLQPLIKELQELWKGVWTKDVATGTHFQMKAAVLWTINDFPARSSLSGWSGQGYYACPTCNEDTPSMAVKSKIVYVGYRRFLRTQHPLRSKFKEFCGFPEPKPKPRKFTEMDIQLQISKVFKRVPGKHPEIAKKNPKPNRKIELNWSKRSIFWDLEYWPFLLLKNNYDVMHIEKNALEALLNTLLQNDKSKDTLKARQNLETLRVRKELWLVKKPNGKFEKPHPKYSFTPENRKLFCKFIKGVRLPDRFGSNFKQKVIADHDNIMGMKSHDCHIMIHRLFPIIELYLFFKPLCARTLMQQDIEKATKQSISIMIELEKIFPPAFFDIMIHVAIHLPDEAILGGPLRYRWMFPFKRYMKKLKNYVQNKAKLEGSIAKGYVAEEALTFCSRYLKDDVETRFNRLGRNDDGLPEEEPDKFQVFRSVCKSTGRMKETRLTTDVMQAVVWFVLNNNPEVDVDILAYKEESPDNVETSFPAWFNYKNREKKVTDGCREELFSLACGPTSACTYPACIVNGVKFVVPERDILHTTQSSGVSTPGLDGEMYYGQLEEILELTYIGPRKVVLFRCKWFDTINPKNHTTRNRRSYIDQGIHHILTDREFHQNNQYILATQATQVFYLEDLARRPLHWKVVEHVYHRDVAESDQDVIHGSSSSHVTLSVGLTCLEHTDLSINAQSTEVDAPPVNDDNANANEDNADFINNEDDVVAHVLDDDDVEVSDDDEVNPSTNVEEVLSSDDSDDDN</sequence>
<dbReference type="Pfam" id="PF13960">
    <property type="entry name" value="DUF4218"/>
    <property type="match status" value="1"/>
</dbReference>
<feature type="domain" description="DUF4216" evidence="2">
    <location>
        <begin position="985"/>
        <end position="1064"/>
    </location>
</feature>
<feature type="compositionally biased region" description="Low complexity" evidence="1">
    <location>
        <begin position="169"/>
        <end position="182"/>
    </location>
</feature>
<dbReference type="PANTHER" id="PTHR10775:SF185">
    <property type="entry name" value="OS08G0208400 PROTEIN"/>
    <property type="match status" value="1"/>
</dbReference>
<feature type="region of interest" description="Disordered" evidence="1">
    <location>
        <begin position="162"/>
        <end position="184"/>
    </location>
</feature>
<dbReference type="InterPro" id="IPR025452">
    <property type="entry name" value="DUF4218"/>
</dbReference>
<protein>
    <recommendedName>
        <fullName evidence="6">DUF4218 domain-containing protein</fullName>
    </recommendedName>
</protein>
<evidence type="ECO:0000313" key="5">
    <source>
        <dbReference type="Proteomes" id="UP001151760"/>
    </source>
</evidence>
<reference evidence="4" key="1">
    <citation type="journal article" date="2022" name="Int. J. Mol. Sci.">
        <title>Draft Genome of Tanacetum Coccineum: Genomic Comparison of Closely Related Tanacetum-Family Plants.</title>
        <authorList>
            <person name="Yamashiro T."/>
            <person name="Shiraishi A."/>
            <person name="Nakayama K."/>
            <person name="Satake H."/>
        </authorList>
    </citation>
    <scope>NUCLEOTIDE SEQUENCE</scope>
</reference>
<dbReference type="Pfam" id="PF02992">
    <property type="entry name" value="Transposase_21"/>
    <property type="match status" value="1"/>
</dbReference>
<evidence type="ECO:0000259" key="2">
    <source>
        <dbReference type="Pfam" id="PF13952"/>
    </source>
</evidence>
<evidence type="ECO:0000259" key="3">
    <source>
        <dbReference type="Pfam" id="PF13960"/>
    </source>
</evidence>
<dbReference type="InterPro" id="IPR004242">
    <property type="entry name" value="Transposase_21"/>
</dbReference>
<dbReference type="Proteomes" id="UP001151760">
    <property type="component" value="Unassembled WGS sequence"/>
</dbReference>
<dbReference type="EMBL" id="BQNB010017465">
    <property type="protein sequence ID" value="GJT63489.1"/>
    <property type="molecule type" value="Genomic_DNA"/>
</dbReference>
<feature type="compositionally biased region" description="Pro residues" evidence="1">
    <location>
        <begin position="26"/>
        <end position="59"/>
    </location>
</feature>
<dbReference type="Pfam" id="PF13952">
    <property type="entry name" value="DUF4216"/>
    <property type="match status" value="1"/>
</dbReference>
<dbReference type="InterPro" id="IPR025312">
    <property type="entry name" value="DUF4216"/>
</dbReference>
<feature type="compositionally biased region" description="Polar residues" evidence="1">
    <location>
        <begin position="1"/>
        <end position="15"/>
    </location>
</feature>
<organism evidence="4 5">
    <name type="scientific">Tanacetum coccineum</name>
    <dbReference type="NCBI Taxonomy" id="301880"/>
    <lineage>
        <taxon>Eukaryota</taxon>
        <taxon>Viridiplantae</taxon>
        <taxon>Streptophyta</taxon>
        <taxon>Embryophyta</taxon>
        <taxon>Tracheophyta</taxon>
        <taxon>Spermatophyta</taxon>
        <taxon>Magnoliopsida</taxon>
        <taxon>eudicotyledons</taxon>
        <taxon>Gunneridae</taxon>
        <taxon>Pentapetalae</taxon>
        <taxon>asterids</taxon>
        <taxon>campanulids</taxon>
        <taxon>Asterales</taxon>
        <taxon>Asteraceae</taxon>
        <taxon>Asteroideae</taxon>
        <taxon>Anthemideae</taxon>
        <taxon>Anthemidinae</taxon>
        <taxon>Tanacetum</taxon>
    </lineage>
</organism>
<evidence type="ECO:0000256" key="1">
    <source>
        <dbReference type="SAM" id="MobiDB-lite"/>
    </source>
</evidence>
<keyword evidence="5" id="KW-1185">Reference proteome</keyword>
<reference evidence="4" key="2">
    <citation type="submission" date="2022-01" db="EMBL/GenBank/DDBJ databases">
        <authorList>
            <person name="Yamashiro T."/>
            <person name="Shiraishi A."/>
            <person name="Satake H."/>
            <person name="Nakayama K."/>
        </authorList>
    </citation>
    <scope>NUCLEOTIDE SEQUENCE</scope>
</reference>
<proteinExistence type="predicted"/>
<feature type="compositionally biased region" description="Polar residues" evidence="1">
    <location>
        <begin position="99"/>
        <end position="115"/>
    </location>
</feature>
<name>A0ABQ5FK74_9ASTR</name>
<feature type="region of interest" description="Disordered" evidence="1">
    <location>
        <begin position="1"/>
        <end position="115"/>
    </location>
</feature>
<evidence type="ECO:0008006" key="6">
    <source>
        <dbReference type="Google" id="ProtNLM"/>
    </source>
</evidence>
<feature type="domain" description="DUF4218" evidence="3">
    <location>
        <begin position="726"/>
        <end position="839"/>
    </location>
</feature>
<feature type="compositionally biased region" description="Acidic residues" evidence="1">
    <location>
        <begin position="1165"/>
        <end position="1174"/>
    </location>
</feature>